<dbReference type="AlphaFoldDB" id="A0AAW2UPQ3"/>
<feature type="region of interest" description="Disordered" evidence="1">
    <location>
        <begin position="48"/>
        <end position="72"/>
    </location>
</feature>
<organism evidence="2">
    <name type="scientific">Sesamum radiatum</name>
    <name type="common">Black benniseed</name>
    <dbReference type="NCBI Taxonomy" id="300843"/>
    <lineage>
        <taxon>Eukaryota</taxon>
        <taxon>Viridiplantae</taxon>
        <taxon>Streptophyta</taxon>
        <taxon>Embryophyta</taxon>
        <taxon>Tracheophyta</taxon>
        <taxon>Spermatophyta</taxon>
        <taxon>Magnoliopsida</taxon>
        <taxon>eudicotyledons</taxon>
        <taxon>Gunneridae</taxon>
        <taxon>Pentapetalae</taxon>
        <taxon>asterids</taxon>
        <taxon>lamiids</taxon>
        <taxon>Lamiales</taxon>
        <taxon>Pedaliaceae</taxon>
        <taxon>Sesamum</taxon>
    </lineage>
</organism>
<sequence length="111" mass="11499">MRILLYTTSPSTIGSLSSPSGTGESVGGWAAKGSSQMGSIGRIHSLSFTTQTSRSGRGSYGGNGDGAVDPLAPDGPTTMWWVSEPKLKTWPLFRSPAADSYTCCSFGATES</sequence>
<evidence type="ECO:0000256" key="1">
    <source>
        <dbReference type="SAM" id="MobiDB-lite"/>
    </source>
</evidence>
<reference evidence="2" key="1">
    <citation type="submission" date="2020-06" db="EMBL/GenBank/DDBJ databases">
        <authorList>
            <person name="Li T."/>
            <person name="Hu X."/>
            <person name="Zhang T."/>
            <person name="Song X."/>
            <person name="Zhang H."/>
            <person name="Dai N."/>
            <person name="Sheng W."/>
            <person name="Hou X."/>
            <person name="Wei L."/>
        </authorList>
    </citation>
    <scope>NUCLEOTIDE SEQUENCE</scope>
    <source>
        <strain evidence="2">G02</strain>
        <tissue evidence="2">Leaf</tissue>
    </source>
</reference>
<name>A0AAW2UPQ3_SESRA</name>
<feature type="region of interest" description="Disordered" evidence="1">
    <location>
        <begin position="1"/>
        <end position="36"/>
    </location>
</feature>
<evidence type="ECO:0000313" key="2">
    <source>
        <dbReference type="EMBL" id="KAL0418883.1"/>
    </source>
</evidence>
<proteinExistence type="predicted"/>
<comment type="caution">
    <text evidence="2">The sequence shown here is derived from an EMBL/GenBank/DDBJ whole genome shotgun (WGS) entry which is preliminary data.</text>
</comment>
<accession>A0AAW2UPQ3</accession>
<dbReference type="EMBL" id="JACGWJ010000005">
    <property type="protein sequence ID" value="KAL0418883.1"/>
    <property type="molecule type" value="Genomic_DNA"/>
</dbReference>
<feature type="compositionally biased region" description="Low complexity" evidence="1">
    <location>
        <begin position="7"/>
        <end position="23"/>
    </location>
</feature>
<protein>
    <submittedName>
        <fullName evidence="2">Uncharacterized protein</fullName>
    </submittedName>
</protein>
<gene>
    <name evidence="2" type="ORF">Sradi_1301800</name>
</gene>
<reference evidence="2" key="2">
    <citation type="journal article" date="2024" name="Plant">
        <title>Genomic evolution and insights into agronomic trait innovations of Sesamum species.</title>
        <authorList>
            <person name="Miao H."/>
            <person name="Wang L."/>
            <person name="Qu L."/>
            <person name="Liu H."/>
            <person name="Sun Y."/>
            <person name="Le M."/>
            <person name="Wang Q."/>
            <person name="Wei S."/>
            <person name="Zheng Y."/>
            <person name="Lin W."/>
            <person name="Duan Y."/>
            <person name="Cao H."/>
            <person name="Xiong S."/>
            <person name="Wang X."/>
            <person name="Wei L."/>
            <person name="Li C."/>
            <person name="Ma Q."/>
            <person name="Ju M."/>
            <person name="Zhao R."/>
            <person name="Li G."/>
            <person name="Mu C."/>
            <person name="Tian Q."/>
            <person name="Mei H."/>
            <person name="Zhang T."/>
            <person name="Gao T."/>
            <person name="Zhang H."/>
        </authorList>
    </citation>
    <scope>NUCLEOTIDE SEQUENCE</scope>
    <source>
        <strain evidence="2">G02</strain>
    </source>
</reference>